<feature type="transmembrane region" description="Helical" evidence="1">
    <location>
        <begin position="30"/>
        <end position="48"/>
    </location>
</feature>
<organism evidence="2 3">
    <name type="scientific">Stenotrophomonas rhizophila</name>
    <dbReference type="NCBI Taxonomy" id="216778"/>
    <lineage>
        <taxon>Bacteria</taxon>
        <taxon>Pseudomonadati</taxon>
        <taxon>Pseudomonadota</taxon>
        <taxon>Gammaproteobacteria</taxon>
        <taxon>Lysobacterales</taxon>
        <taxon>Lysobacteraceae</taxon>
        <taxon>Stenotrophomonas</taxon>
    </lineage>
</organism>
<name>A0A7V7YJX3_9GAMM</name>
<dbReference type="RefSeq" id="WP_152150870.1">
    <property type="nucleotide sequence ID" value="NZ_WELC01000002.1"/>
</dbReference>
<evidence type="ECO:0000313" key="2">
    <source>
        <dbReference type="EMBL" id="KAB7632580.1"/>
    </source>
</evidence>
<dbReference type="InterPro" id="IPR046125">
    <property type="entry name" value="DUF6122"/>
</dbReference>
<evidence type="ECO:0008006" key="4">
    <source>
        <dbReference type="Google" id="ProtNLM"/>
    </source>
</evidence>
<keyword evidence="1" id="KW-1133">Transmembrane helix</keyword>
<gene>
    <name evidence="2" type="ORF">F9K92_01650</name>
</gene>
<proteinExistence type="predicted"/>
<dbReference type="AlphaFoldDB" id="A0A7V7YJX3"/>
<dbReference type="EMBL" id="WELC01000002">
    <property type="protein sequence ID" value="KAB7632580.1"/>
    <property type="molecule type" value="Genomic_DNA"/>
</dbReference>
<evidence type="ECO:0000313" key="3">
    <source>
        <dbReference type="Proteomes" id="UP000449004"/>
    </source>
</evidence>
<protein>
    <recommendedName>
        <fullName evidence="4">Transmembrane protein</fullName>
    </recommendedName>
</protein>
<feature type="transmembrane region" description="Helical" evidence="1">
    <location>
        <begin position="84"/>
        <end position="104"/>
    </location>
</feature>
<sequence>MSARAIFHLFLHAAVPAVLAWTFWRRRFMSAWVLMLLGWIIDLDHLLADPIYAPNRCSIGFHPLHTAPAIAVYAGLCVPKKTRLFGIGLIIHIVLDAIDCWWMHAGR</sequence>
<keyword evidence="1" id="KW-0472">Membrane</keyword>
<comment type="caution">
    <text evidence="2">The sequence shown here is derived from an EMBL/GenBank/DDBJ whole genome shotgun (WGS) entry which is preliminary data.</text>
</comment>
<reference evidence="2 3" key="1">
    <citation type="submission" date="2019-10" db="EMBL/GenBank/DDBJ databases">
        <title>Halotolerant bacteria associated to Saharan-endemic halophytes Stipa tenacissima L. and Atriplex halimus L mitigate salt stress and promote growth of tomato plants.</title>
        <authorList>
            <person name="Dif G."/>
        </authorList>
    </citation>
    <scope>NUCLEOTIDE SEQUENCE [LARGE SCALE GENOMIC DNA]</scope>
    <source>
        <strain evidence="2 3">IS26</strain>
    </source>
</reference>
<evidence type="ECO:0000256" key="1">
    <source>
        <dbReference type="SAM" id="Phobius"/>
    </source>
</evidence>
<dbReference type="Pfam" id="PF19617">
    <property type="entry name" value="DUF6122"/>
    <property type="match status" value="1"/>
</dbReference>
<keyword evidence="1" id="KW-0812">Transmembrane</keyword>
<dbReference type="Proteomes" id="UP000449004">
    <property type="component" value="Unassembled WGS sequence"/>
</dbReference>
<accession>A0A7V7YJX3</accession>